<dbReference type="RefSeq" id="WP_074655412.1">
    <property type="nucleotide sequence ID" value="NZ_FNSD01000001.1"/>
</dbReference>
<dbReference type="AlphaFoldDB" id="A0A1H4T9P9"/>
<evidence type="ECO:0000313" key="14">
    <source>
        <dbReference type="EMBL" id="SEC53152.1"/>
    </source>
</evidence>
<comment type="subunit">
    <text evidence="3 13">Monomer.</text>
</comment>
<evidence type="ECO:0000256" key="5">
    <source>
        <dbReference type="ARBA" id="ARBA00022679"/>
    </source>
</evidence>
<comment type="pathway">
    <text evidence="2 13">tRNA modification; tRNA-queuosine biosynthesis.</text>
</comment>
<dbReference type="GO" id="GO:0051075">
    <property type="term" value="F:S-adenosylmethionine:tRNA ribosyltransferase-isomerase activity"/>
    <property type="evidence" value="ECO:0007669"/>
    <property type="project" value="UniProtKB-EC"/>
</dbReference>
<evidence type="ECO:0000256" key="7">
    <source>
        <dbReference type="ARBA" id="ARBA00022785"/>
    </source>
</evidence>
<evidence type="ECO:0000256" key="10">
    <source>
        <dbReference type="ARBA" id="ARBA00066503"/>
    </source>
</evidence>
<accession>A0A1H4T9P9</accession>
<comment type="catalytic activity">
    <reaction evidence="8 13">
        <text>7-aminomethyl-7-carbaguanosine(34) in tRNA + S-adenosyl-L-methionine = epoxyqueuosine(34) in tRNA + adenine + L-methionine + 2 H(+)</text>
        <dbReference type="Rhea" id="RHEA:32155"/>
        <dbReference type="Rhea" id="RHEA-COMP:10342"/>
        <dbReference type="Rhea" id="RHEA-COMP:18582"/>
        <dbReference type="ChEBI" id="CHEBI:15378"/>
        <dbReference type="ChEBI" id="CHEBI:16708"/>
        <dbReference type="ChEBI" id="CHEBI:57844"/>
        <dbReference type="ChEBI" id="CHEBI:59789"/>
        <dbReference type="ChEBI" id="CHEBI:82833"/>
        <dbReference type="ChEBI" id="CHEBI:194443"/>
        <dbReference type="EC" id="2.4.99.17"/>
    </reaction>
</comment>
<dbReference type="NCBIfam" id="TIGR00113">
    <property type="entry name" value="queA"/>
    <property type="match status" value="1"/>
</dbReference>
<dbReference type="PANTHER" id="PTHR30307">
    <property type="entry name" value="S-ADENOSYLMETHIONINE:TRNA RIBOSYLTRANSFERASE-ISOMERASE"/>
    <property type="match status" value="1"/>
</dbReference>
<evidence type="ECO:0000256" key="9">
    <source>
        <dbReference type="ARBA" id="ARBA00061210"/>
    </source>
</evidence>
<keyword evidence="7 13" id="KW-0671">Queuosine biosynthesis</keyword>
<dbReference type="FunFam" id="3.40.1780.10:FF:000001">
    <property type="entry name" value="S-adenosylmethionine:tRNA ribosyltransferase-isomerase"/>
    <property type="match status" value="1"/>
</dbReference>
<dbReference type="SUPFAM" id="SSF111337">
    <property type="entry name" value="QueA-like"/>
    <property type="match status" value="1"/>
</dbReference>
<organism evidence="14 15">
    <name type="scientific">Terriglobus roseus</name>
    <dbReference type="NCBI Taxonomy" id="392734"/>
    <lineage>
        <taxon>Bacteria</taxon>
        <taxon>Pseudomonadati</taxon>
        <taxon>Acidobacteriota</taxon>
        <taxon>Terriglobia</taxon>
        <taxon>Terriglobales</taxon>
        <taxon>Acidobacteriaceae</taxon>
        <taxon>Terriglobus</taxon>
    </lineage>
</organism>
<keyword evidence="4 13" id="KW-0963">Cytoplasm</keyword>
<evidence type="ECO:0000256" key="8">
    <source>
        <dbReference type="ARBA" id="ARBA00052751"/>
    </source>
</evidence>
<dbReference type="Pfam" id="PF02547">
    <property type="entry name" value="Queuosine_synth"/>
    <property type="match status" value="1"/>
</dbReference>
<dbReference type="EMBL" id="FNSD01000001">
    <property type="protein sequence ID" value="SEC53152.1"/>
    <property type="molecule type" value="Genomic_DNA"/>
</dbReference>
<sequence length="376" mass="41442">MRVTDFDFDLPPELIAQHPPAERGDSRMMTVDRTSGALADRHFRDFPSMLRPGDLLVMNDSRVIPARLFARRAGLRTQHNSPAPTGHVEVLLTQPLGEGRWRALVKPGRKVPVGERLLFEQASESGAPHLASETQDRQPAAHLEADVIEAGDFGERTLQFAPAADFFGTLDRLGHMPLPPYIRRSDDEPEDRDRYQTVYAGADTHGSAAAPTAGLHFTPEILQQIKQRGVETAHVTLHVGLGTFQPVRADTLADIRLHEEHYTLPGVTADAILRAKAEGRRIVSVGTTTTRTLEHVAATNQVHAHSGSTSIFLQPGHRFALVDALLTNFHLPKSTLLMLVSAFAGTGGREKVLAAYEHAVHKHYRFFSYGDCMFLS</sequence>
<dbReference type="UniPathway" id="UPA00392"/>
<dbReference type="GO" id="GO:0005737">
    <property type="term" value="C:cytoplasm"/>
    <property type="evidence" value="ECO:0007669"/>
    <property type="project" value="UniProtKB-SubCell"/>
</dbReference>
<dbReference type="Proteomes" id="UP000182409">
    <property type="component" value="Unassembled WGS sequence"/>
</dbReference>
<dbReference type="InterPro" id="IPR042118">
    <property type="entry name" value="QueA_dom1"/>
</dbReference>
<evidence type="ECO:0000256" key="2">
    <source>
        <dbReference type="ARBA" id="ARBA00004691"/>
    </source>
</evidence>
<gene>
    <name evidence="13" type="primary">queA</name>
    <name evidence="14" type="ORF">SAMN05443244_3689</name>
</gene>
<keyword evidence="5 13" id="KW-0808">Transferase</keyword>
<comment type="function">
    <text evidence="13">Transfers and isomerizes the ribose moiety from AdoMet to the 7-aminomethyl group of 7-deazaguanine (preQ1-tRNA) to give epoxyqueuosine (oQ-tRNA).</text>
</comment>
<dbReference type="EC" id="2.4.99.17" evidence="10 13"/>
<evidence type="ECO:0000256" key="3">
    <source>
        <dbReference type="ARBA" id="ARBA00011245"/>
    </source>
</evidence>
<name>A0A1H4T9P9_9BACT</name>
<dbReference type="InterPro" id="IPR036100">
    <property type="entry name" value="QueA_sf"/>
</dbReference>
<evidence type="ECO:0000256" key="6">
    <source>
        <dbReference type="ARBA" id="ARBA00022691"/>
    </source>
</evidence>
<dbReference type="HAMAP" id="MF_00113">
    <property type="entry name" value="QueA"/>
    <property type="match status" value="1"/>
</dbReference>
<reference evidence="14 15" key="1">
    <citation type="submission" date="2016-10" db="EMBL/GenBank/DDBJ databases">
        <authorList>
            <person name="de Groot N.N."/>
        </authorList>
    </citation>
    <scope>NUCLEOTIDE SEQUENCE [LARGE SCALE GENOMIC DNA]</scope>
    <source>
        <strain evidence="14 15">AB35.6</strain>
    </source>
</reference>
<dbReference type="Gene3D" id="2.40.10.240">
    <property type="entry name" value="QueA-like"/>
    <property type="match status" value="1"/>
</dbReference>
<evidence type="ECO:0000256" key="1">
    <source>
        <dbReference type="ARBA" id="ARBA00004496"/>
    </source>
</evidence>
<comment type="similarity">
    <text evidence="9 13">Belongs to the QueA family.</text>
</comment>
<dbReference type="NCBIfam" id="NF001140">
    <property type="entry name" value="PRK00147.1"/>
    <property type="match status" value="1"/>
</dbReference>
<dbReference type="InterPro" id="IPR003699">
    <property type="entry name" value="QueA"/>
</dbReference>
<dbReference type="InterPro" id="IPR042119">
    <property type="entry name" value="QueA_dom2"/>
</dbReference>
<protein>
    <recommendedName>
        <fullName evidence="11 13">S-adenosylmethionine:tRNA ribosyltransferase-isomerase</fullName>
        <ecNumber evidence="10 13">2.4.99.17</ecNumber>
    </recommendedName>
    <alternativeName>
        <fullName evidence="12 13">Queuosine biosynthesis protein QueA</fullName>
    </alternativeName>
</protein>
<evidence type="ECO:0000256" key="4">
    <source>
        <dbReference type="ARBA" id="ARBA00022490"/>
    </source>
</evidence>
<keyword evidence="6 13" id="KW-0949">S-adenosyl-L-methionine</keyword>
<evidence type="ECO:0000256" key="13">
    <source>
        <dbReference type="HAMAP-Rule" id="MF_00113"/>
    </source>
</evidence>
<dbReference type="Gene3D" id="3.40.1780.10">
    <property type="entry name" value="QueA-like"/>
    <property type="match status" value="1"/>
</dbReference>
<comment type="subcellular location">
    <subcellularLocation>
        <location evidence="1 13">Cytoplasm</location>
    </subcellularLocation>
</comment>
<evidence type="ECO:0000313" key="15">
    <source>
        <dbReference type="Proteomes" id="UP000182409"/>
    </source>
</evidence>
<keyword evidence="14" id="KW-0413">Isomerase</keyword>
<dbReference type="PANTHER" id="PTHR30307:SF0">
    <property type="entry name" value="S-ADENOSYLMETHIONINE:TRNA RIBOSYLTRANSFERASE-ISOMERASE"/>
    <property type="match status" value="1"/>
</dbReference>
<dbReference type="OrthoDB" id="9805933at2"/>
<evidence type="ECO:0000256" key="11">
    <source>
        <dbReference type="ARBA" id="ARBA00069325"/>
    </source>
</evidence>
<dbReference type="GO" id="GO:0008616">
    <property type="term" value="P:tRNA queuosine(34) biosynthetic process"/>
    <property type="evidence" value="ECO:0007669"/>
    <property type="project" value="UniProtKB-UniRule"/>
</dbReference>
<evidence type="ECO:0000256" key="12">
    <source>
        <dbReference type="ARBA" id="ARBA00076160"/>
    </source>
</evidence>
<proteinExistence type="inferred from homology"/>